<dbReference type="KEGG" id="rbg:BG454_11680"/>
<dbReference type="EMBL" id="CP024899">
    <property type="protein sequence ID" value="ATX66394.1"/>
    <property type="molecule type" value="Genomic_DNA"/>
</dbReference>
<evidence type="ECO:0000313" key="3">
    <source>
        <dbReference type="EMBL" id="ATX66394.1"/>
    </source>
</evidence>
<evidence type="ECO:0000259" key="2">
    <source>
        <dbReference type="Pfam" id="PF04187"/>
    </source>
</evidence>
<dbReference type="AlphaFoldDB" id="A0A2K8KAE1"/>
<feature type="signal peptide" evidence="1">
    <location>
        <begin position="1"/>
        <end position="17"/>
    </location>
</feature>
<dbReference type="InterPro" id="IPR007314">
    <property type="entry name" value="Cofac_haem-bd_dom"/>
</dbReference>
<dbReference type="Proteomes" id="UP000228948">
    <property type="component" value="Chromosome"/>
</dbReference>
<keyword evidence="4" id="KW-1185">Reference proteome</keyword>
<accession>A0A2K8KAE1</accession>
<reference evidence="3 4" key="1">
    <citation type="submission" date="2017-11" db="EMBL/GenBank/DDBJ databases">
        <title>Revised Sequence and Annotation of the Rhodobaca barguzinensis strain alga05 Genome.</title>
        <authorList>
            <person name="Kopejtka K."/>
            <person name="Tomasch J.M."/>
            <person name="Bunk B."/>
            <person name="Koblizek M."/>
        </authorList>
    </citation>
    <scope>NUCLEOTIDE SEQUENCE [LARGE SCALE GENOMIC DNA]</scope>
    <source>
        <strain evidence="4">alga05</strain>
    </source>
</reference>
<dbReference type="SUPFAM" id="SSF159501">
    <property type="entry name" value="EreA/ChaN-like"/>
    <property type="match status" value="1"/>
</dbReference>
<dbReference type="CDD" id="cd14727">
    <property type="entry name" value="ChanN-like"/>
    <property type="match status" value="1"/>
</dbReference>
<sequence length="265" mass="28570">MRYFLACAIVATSPAFAELIEPDEVATLPSADVIFLGEVHDNPAHHEVQARAIEAIAPAALVFEMLTDAQADAMPAQLLPEAELNEVLGWDGTGWPDFALYYPLFEAAPTAQVFGAALPREAARAAMGQDADQVFAGDAARFGLLAPLPEDQQAAREDLQAKAHCDALPEEMLPGMVAIQRLRDAMLAEAALRAFEQTGGPVVVITGTGHARTDWGAPYLLEQAAPEVTRLSIGQFEIAPEDAPPFDYWIVSDPHPRPDPCEMFQ</sequence>
<evidence type="ECO:0000256" key="1">
    <source>
        <dbReference type="SAM" id="SignalP"/>
    </source>
</evidence>
<protein>
    <recommendedName>
        <fullName evidence="2">Haem-binding uptake Tiki superfamily ChaN domain-containing protein</fullName>
    </recommendedName>
</protein>
<gene>
    <name evidence="3" type="ORF">BG454_11680</name>
</gene>
<dbReference type="Gene3D" id="3.40.50.11550">
    <property type="match status" value="2"/>
</dbReference>
<feature type="chain" id="PRO_5014713488" description="Haem-binding uptake Tiki superfamily ChaN domain-containing protein" evidence="1">
    <location>
        <begin position="18"/>
        <end position="265"/>
    </location>
</feature>
<dbReference type="OrthoDB" id="9795827at2"/>
<organism evidence="3 4">
    <name type="scientific">Roseinatronobacter bogoriensis subsp. barguzinensis</name>
    <dbReference type="NCBI Taxonomy" id="441209"/>
    <lineage>
        <taxon>Bacteria</taxon>
        <taxon>Pseudomonadati</taxon>
        <taxon>Pseudomonadota</taxon>
        <taxon>Alphaproteobacteria</taxon>
        <taxon>Rhodobacterales</taxon>
        <taxon>Paracoccaceae</taxon>
        <taxon>Roseinatronobacter</taxon>
    </lineage>
</organism>
<name>A0A2K8KAE1_9RHOB</name>
<proteinExistence type="predicted"/>
<dbReference type="RefSeq" id="WP_071480897.1">
    <property type="nucleotide sequence ID" value="NZ_CP024899.1"/>
</dbReference>
<dbReference type="STRING" id="441209.GCA_001870665_02116"/>
<evidence type="ECO:0000313" key="4">
    <source>
        <dbReference type="Proteomes" id="UP000228948"/>
    </source>
</evidence>
<keyword evidence="1" id="KW-0732">Signal</keyword>
<dbReference type="Pfam" id="PF04187">
    <property type="entry name" value="Cofac_haem_bdg"/>
    <property type="match status" value="1"/>
</dbReference>
<feature type="domain" description="Haem-binding uptake Tiki superfamily ChaN" evidence="2">
    <location>
        <begin position="26"/>
        <end position="220"/>
    </location>
</feature>